<comment type="similarity">
    <text evidence="2">Belongs to the nurim family.</text>
</comment>
<proteinExistence type="inferred from homology"/>
<dbReference type="Proteomes" id="UP000663829">
    <property type="component" value="Unassembled WGS sequence"/>
</dbReference>
<feature type="transmembrane region" description="Helical" evidence="8">
    <location>
        <begin position="217"/>
        <end position="235"/>
    </location>
</feature>
<dbReference type="InterPro" id="IPR033580">
    <property type="entry name" value="Nurim-like"/>
</dbReference>
<evidence type="ECO:0000256" key="1">
    <source>
        <dbReference type="ARBA" id="ARBA00004473"/>
    </source>
</evidence>
<evidence type="ECO:0000313" key="11">
    <source>
        <dbReference type="Proteomes" id="UP000663829"/>
    </source>
</evidence>
<evidence type="ECO:0000313" key="9">
    <source>
        <dbReference type="EMBL" id="CAF0906427.1"/>
    </source>
</evidence>
<evidence type="ECO:0000313" key="10">
    <source>
        <dbReference type="EMBL" id="CAF3688121.1"/>
    </source>
</evidence>
<keyword evidence="5 8" id="KW-0472">Membrane</keyword>
<feature type="transmembrane region" description="Helical" evidence="8">
    <location>
        <begin position="112"/>
        <end position="131"/>
    </location>
</feature>
<dbReference type="GO" id="GO:0005637">
    <property type="term" value="C:nuclear inner membrane"/>
    <property type="evidence" value="ECO:0007669"/>
    <property type="project" value="UniProtKB-SubCell"/>
</dbReference>
<evidence type="ECO:0000256" key="5">
    <source>
        <dbReference type="ARBA" id="ARBA00023136"/>
    </source>
</evidence>
<protein>
    <recommendedName>
        <fullName evidence="7">Nuclear envelope membrane protein</fullName>
    </recommendedName>
    <alternativeName>
        <fullName evidence="6">Nuclear rim protein</fullName>
    </alternativeName>
</protein>
<organism evidence="9 11">
    <name type="scientific">Didymodactylos carnosus</name>
    <dbReference type="NCBI Taxonomy" id="1234261"/>
    <lineage>
        <taxon>Eukaryota</taxon>
        <taxon>Metazoa</taxon>
        <taxon>Spiralia</taxon>
        <taxon>Gnathifera</taxon>
        <taxon>Rotifera</taxon>
        <taxon>Eurotatoria</taxon>
        <taxon>Bdelloidea</taxon>
        <taxon>Philodinida</taxon>
        <taxon>Philodinidae</taxon>
        <taxon>Didymodactylos</taxon>
    </lineage>
</organism>
<feature type="transmembrane region" description="Helical" evidence="8">
    <location>
        <begin position="43"/>
        <end position="64"/>
    </location>
</feature>
<keyword evidence="3 8" id="KW-0812">Transmembrane</keyword>
<reference evidence="9" key="1">
    <citation type="submission" date="2021-02" db="EMBL/GenBank/DDBJ databases">
        <authorList>
            <person name="Nowell W R."/>
        </authorList>
    </citation>
    <scope>NUCLEOTIDE SEQUENCE</scope>
</reference>
<evidence type="ECO:0000256" key="4">
    <source>
        <dbReference type="ARBA" id="ARBA00022989"/>
    </source>
</evidence>
<evidence type="ECO:0000256" key="3">
    <source>
        <dbReference type="ARBA" id="ARBA00022692"/>
    </source>
</evidence>
<dbReference type="Gene3D" id="1.20.120.1630">
    <property type="match status" value="1"/>
</dbReference>
<feature type="transmembrane region" description="Helical" evidence="8">
    <location>
        <begin position="151"/>
        <end position="169"/>
    </location>
</feature>
<accession>A0A813ZY43</accession>
<keyword evidence="11" id="KW-1185">Reference proteome</keyword>
<dbReference type="PANTHER" id="PTHR31040">
    <property type="entry name" value="NURIM"/>
    <property type="match status" value="1"/>
</dbReference>
<keyword evidence="4 8" id="KW-1133">Transmembrane helix</keyword>
<dbReference type="Proteomes" id="UP000681722">
    <property type="component" value="Unassembled WGS sequence"/>
</dbReference>
<evidence type="ECO:0000256" key="2">
    <source>
        <dbReference type="ARBA" id="ARBA00010631"/>
    </source>
</evidence>
<dbReference type="EMBL" id="CAJNOQ010001607">
    <property type="protein sequence ID" value="CAF0906427.1"/>
    <property type="molecule type" value="Genomic_DNA"/>
</dbReference>
<feature type="transmembrane region" description="Helical" evidence="8">
    <location>
        <begin position="12"/>
        <end position="36"/>
    </location>
</feature>
<evidence type="ECO:0000256" key="6">
    <source>
        <dbReference type="ARBA" id="ARBA00031700"/>
    </source>
</evidence>
<sequence>MKSSMRNDELNLISKIIWLMINILFGTFLSNILFIWTACNMHLPLFLINLIPSLFKSFFNIPWINLELSLFNKIIFNALLCFIFGFVHTYFAQEKIQNSMNQLFPKSTLRTVYILLVSITSWLIIGLWQHTQIQLWDFLKNLMLTENQRDIILTIIFILILIPGLYVPFKFNIFEFLGIKQLLYSSNLTSTKCPLSMTNVQRTTGSSQLITTGLFQLCRHPLYLFTFLAIIVSPTVSFDRLLFVIYLCVYVSIGIPIEEKKLIMIFGEAYVEYRKTIPAIIPNLFSFGTRKSKTI</sequence>
<dbReference type="AlphaFoldDB" id="A0A813ZY43"/>
<dbReference type="OrthoDB" id="422086at2759"/>
<dbReference type="EMBL" id="CAJOBC010001607">
    <property type="protein sequence ID" value="CAF3688121.1"/>
    <property type="molecule type" value="Genomic_DNA"/>
</dbReference>
<name>A0A813ZY43_9BILA</name>
<comment type="caution">
    <text evidence="9">The sequence shown here is derived from an EMBL/GenBank/DDBJ whole genome shotgun (WGS) entry which is preliminary data.</text>
</comment>
<gene>
    <name evidence="9" type="ORF">GPM918_LOCUS8915</name>
    <name evidence="10" type="ORF">SRO942_LOCUS8916</name>
</gene>
<feature type="transmembrane region" description="Helical" evidence="8">
    <location>
        <begin position="70"/>
        <end position="91"/>
    </location>
</feature>
<evidence type="ECO:0000256" key="8">
    <source>
        <dbReference type="SAM" id="Phobius"/>
    </source>
</evidence>
<dbReference type="PANTHER" id="PTHR31040:SF1">
    <property type="entry name" value="NURIM"/>
    <property type="match status" value="1"/>
</dbReference>
<comment type="subcellular location">
    <subcellularLocation>
        <location evidence="1">Nucleus inner membrane</location>
        <topology evidence="1">Multi-pass membrane protein</topology>
    </subcellularLocation>
</comment>
<evidence type="ECO:0000256" key="7">
    <source>
        <dbReference type="ARBA" id="ARBA00032957"/>
    </source>
</evidence>